<dbReference type="InterPro" id="IPR007523">
    <property type="entry name" value="NDUFAF3/AAMDC"/>
</dbReference>
<proteinExistence type="predicted"/>
<dbReference type="Pfam" id="PF04430">
    <property type="entry name" value="DUF498"/>
    <property type="match status" value="1"/>
</dbReference>
<gene>
    <name evidence="1" type="ORF">AZE42_00860</name>
</gene>
<accession>A0A1J8QFT0</accession>
<dbReference type="GO" id="GO:0005743">
    <property type="term" value="C:mitochondrial inner membrane"/>
    <property type="evidence" value="ECO:0007669"/>
    <property type="project" value="TreeGrafter"/>
</dbReference>
<protein>
    <recommendedName>
        <fullName evidence="3">NADH dehydrogenase [ubiquinone] 1 alpha subcomplex assembly factor 3</fullName>
    </recommendedName>
</protein>
<dbReference type="GO" id="GO:0032981">
    <property type="term" value="P:mitochondrial respiratory chain complex I assembly"/>
    <property type="evidence" value="ECO:0007669"/>
    <property type="project" value="TreeGrafter"/>
</dbReference>
<dbReference type="Proteomes" id="UP000183567">
    <property type="component" value="Unassembled WGS sequence"/>
</dbReference>
<keyword evidence="2" id="KW-1185">Reference proteome</keyword>
<dbReference type="AlphaFoldDB" id="A0A1J8QFT0"/>
<dbReference type="OrthoDB" id="20681at2759"/>
<evidence type="ECO:0000313" key="2">
    <source>
        <dbReference type="Proteomes" id="UP000183567"/>
    </source>
</evidence>
<evidence type="ECO:0008006" key="3">
    <source>
        <dbReference type="Google" id="ProtNLM"/>
    </source>
</evidence>
<dbReference type="SUPFAM" id="SSF64076">
    <property type="entry name" value="MTH938-like"/>
    <property type="match status" value="1"/>
</dbReference>
<comment type="caution">
    <text evidence="1">The sequence shown here is derived from an EMBL/GenBank/DDBJ whole genome shotgun (WGS) entry which is preliminary data.</text>
</comment>
<sequence>MSAFTHLRHSLLRRGLHTTSIRKTDRPTAFTNMLAGDVPPPVQVSSITSAGIQLADGLILPSACIFLDGKIFLWDVPTRLWDGWSREHLNVFEVVVPKPGAFEVLLARKAITEHQVEILVFGTGRRMELPPSSIRSYLKEMGIQLDIMDTVRSSTLPAALLPITFHTRQRNACSTYNLLAEEGRRVAAALLPYTPRPWRS</sequence>
<reference evidence="1 2" key="1">
    <citation type="submission" date="2016-03" db="EMBL/GenBank/DDBJ databases">
        <title>Comparative genomics of the ectomycorrhizal sister species Rhizopogon vinicolor and Rhizopogon vesiculosus (Basidiomycota: Boletales) reveals a divergence of the mating type B locus.</title>
        <authorList>
            <person name="Mujic A.B."/>
            <person name="Kuo A."/>
            <person name="Tritt A."/>
            <person name="Lipzen A."/>
            <person name="Chen C."/>
            <person name="Johnson J."/>
            <person name="Sharma A."/>
            <person name="Barry K."/>
            <person name="Grigoriev I.V."/>
            <person name="Spatafora J.W."/>
        </authorList>
    </citation>
    <scope>NUCLEOTIDE SEQUENCE [LARGE SCALE GENOMIC DNA]</scope>
    <source>
        <strain evidence="1 2">AM-OR11-056</strain>
    </source>
</reference>
<evidence type="ECO:0000313" key="1">
    <source>
        <dbReference type="EMBL" id="OJA18803.1"/>
    </source>
</evidence>
<name>A0A1J8QFT0_9AGAM</name>
<organism evidence="1 2">
    <name type="scientific">Rhizopogon vesiculosus</name>
    <dbReference type="NCBI Taxonomy" id="180088"/>
    <lineage>
        <taxon>Eukaryota</taxon>
        <taxon>Fungi</taxon>
        <taxon>Dikarya</taxon>
        <taxon>Basidiomycota</taxon>
        <taxon>Agaricomycotina</taxon>
        <taxon>Agaricomycetes</taxon>
        <taxon>Agaricomycetidae</taxon>
        <taxon>Boletales</taxon>
        <taxon>Suillineae</taxon>
        <taxon>Rhizopogonaceae</taxon>
        <taxon>Rhizopogon</taxon>
    </lineage>
</organism>
<dbReference type="EMBL" id="LVVM01001315">
    <property type="protein sequence ID" value="OJA18803.1"/>
    <property type="molecule type" value="Genomic_DNA"/>
</dbReference>
<dbReference type="Gene3D" id="3.40.1230.10">
    <property type="entry name" value="MTH938-like"/>
    <property type="match status" value="1"/>
</dbReference>
<dbReference type="PANTHER" id="PTHR21192">
    <property type="entry name" value="NUCLEAR PROTEIN E3-3"/>
    <property type="match status" value="1"/>
</dbReference>
<dbReference type="PANTHER" id="PTHR21192:SF2">
    <property type="entry name" value="NADH DEHYDROGENASE [UBIQUINONE] 1 ALPHA SUBCOMPLEX ASSEMBLY FACTOR 3"/>
    <property type="match status" value="1"/>
</dbReference>
<dbReference type="STRING" id="180088.A0A1J8QFT0"/>
<dbReference type="InterPro" id="IPR036748">
    <property type="entry name" value="MTH938-like_sf"/>
</dbReference>